<dbReference type="Gene3D" id="1.10.630.10">
    <property type="entry name" value="Cytochrome P450"/>
    <property type="match status" value="1"/>
</dbReference>
<dbReference type="SUPFAM" id="SSF48264">
    <property type="entry name" value="Cytochrome P450"/>
    <property type="match status" value="1"/>
</dbReference>
<evidence type="ECO:0000313" key="1">
    <source>
        <dbReference type="EMBL" id="APA06334.1"/>
    </source>
</evidence>
<name>A0A1D9PUD1_SCLS1</name>
<sequence length="171" mass="19000">MGCHRLTTIAAHCIKTLLSFQPPALRAKQSWTLFASRNCLDSGTKPDKLDPDFKAFAIRQISLSSDEAMREAREEDVHVLGKKMAGTSEILKTKPRLAYDLPYTTAVIKETLRKAPAASSSRQGYAGVTLMMTKVKHVLPIVQFTSKTMEACNEHLSSGLNPRNFFQSNGW</sequence>
<accession>A0A1D9PUD1</accession>
<dbReference type="AlphaFoldDB" id="A0A1D9PUD1"/>
<dbReference type="GO" id="GO:0004497">
    <property type="term" value="F:monooxygenase activity"/>
    <property type="evidence" value="ECO:0007669"/>
    <property type="project" value="InterPro"/>
</dbReference>
<dbReference type="OrthoDB" id="10029320at2759"/>
<reference evidence="2" key="1">
    <citation type="journal article" date="2017" name="Genome Biol. Evol.">
        <title>The complete genome sequence of the phytopathogenic fungus Sclerotinia sclerotiorum reveals insights into the genome architecture of broad host range pathogens.</title>
        <authorList>
            <person name="Derbyshire M."/>
            <person name="Denton-Giles M."/>
            <person name="Hegedus D."/>
            <person name="Seifbarghy S."/>
            <person name="Rollins J."/>
            <person name="van Kan J."/>
            <person name="Seidl M.F."/>
            <person name="Faino L."/>
            <person name="Mbengue M."/>
            <person name="Navaud O."/>
            <person name="Raffaele S."/>
            <person name="Hammond-Kosack K."/>
            <person name="Heard S."/>
            <person name="Oliver R."/>
        </authorList>
    </citation>
    <scope>NUCLEOTIDE SEQUENCE [LARGE SCALE GENOMIC DNA]</scope>
    <source>
        <strain evidence="2">ATCC 18683 / 1980 / Ss-1</strain>
    </source>
</reference>
<gene>
    <name evidence="1" type="ORF">sscle_01g011040</name>
</gene>
<evidence type="ECO:0000313" key="2">
    <source>
        <dbReference type="Proteomes" id="UP000177798"/>
    </source>
</evidence>
<dbReference type="InterPro" id="IPR036396">
    <property type="entry name" value="Cyt_P450_sf"/>
</dbReference>
<dbReference type="VEuPathDB" id="FungiDB:sscle_01g011040"/>
<organism evidence="1 2">
    <name type="scientific">Sclerotinia sclerotiorum (strain ATCC 18683 / 1980 / Ss-1)</name>
    <name type="common">White mold</name>
    <name type="synonym">Whetzelinia sclerotiorum</name>
    <dbReference type="NCBI Taxonomy" id="665079"/>
    <lineage>
        <taxon>Eukaryota</taxon>
        <taxon>Fungi</taxon>
        <taxon>Dikarya</taxon>
        <taxon>Ascomycota</taxon>
        <taxon>Pezizomycotina</taxon>
        <taxon>Leotiomycetes</taxon>
        <taxon>Helotiales</taxon>
        <taxon>Sclerotiniaceae</taxon>
        <taxon>Sclerotinia</taxon>
    </lineage>
</organism>
<dbReference type="EMBL" id="CP017814">
    <property type="protein sequence ID" value="APA06334.1"/>
    <property type="molecule type" value="Genomic_DNA"/>
</dbReference>
<proteinExistence type="predicted"/>
<dbReference type="GO" id="GO:0016705">
    <property type="term" value="F:oxidoreductase activity, acting on paired donors, with incorporation or reduction of molecular oxygen"/>
    <property type="evidence" value="ECO:0007669"/>
    <property type="project" value="InterPro"/>
</dbReference>
<dbReference type="GO" id="GO:0005506">
    <property type="term" value="F:iron ion binding"/>
    <property type="evidence" value="ECO:0007669"/>
    <property type="project" value="InterPro"/>
</dbReference>
<dbReference type="GO" id="GO:0020037">
    <property type="term" value="F:heme binding"/>
    <property type="evidence" value="ECO:0007669"/>
    <property type="project" value="InterPro"/>
</dbReference>
<dbReference type="Proteomes" id="UP000177798">
    <property type="component" value="Chromosome 1"/>
</dbReference>
<protein>
    <submittedName>
        <fullName evidence="1">Uncharacterized protein</fullName>
    </submittedName>
</protein>